<dbReference type="AlphaFoldDB" id="A0A9Q1ABW1"/>
<comment type="caution">
    <text evidence="1">The sequence shown here is derived from an EMBL/GenBank/DDBJ whole genome shotgun (WGS) entry which is preliminary data.</text>
</comment>
<accession>A0A9Q1ABW1</accession>
<protein>
    <submittedName>
        <fullName evidence="1">Uncharacterized protein</fullName>
    </submittedName>
</protein>
<organism evidence="1 2">
    <name type="scientific">Salix purpurea</name>
    <name type="common">Purple osier willow</name>
    <dbReference type="NCBI Taxonomy" id="77065"/>
    <lineage>
        <taxon>Eukaryota</taxon>
        <taxon>Viridiplantae</taxon>
        <taxon>Streptophyta</taxon>
        <taxon>Embryophyta</taxon>
        <taxon>Tracheophyta</taxon>
        <taxon>Spermatophyta</taxon>
        <taxon>Magnoliopsida</taxon>
        <taxon>eudicotyledons</taxon>
        <taxon>Gunneridae</taxon>
        <taxon>Pentapetalae</taxon>
        <taxon>rosids</taxon>
        <taxon>fabids</taxon>
        <taxon>Malpighiales</taxon>
        <taxon>Salicaceae</taxon>
        <taxon>Saliceae</taxon>
        <taxon>Salix</taxon>
    </lineage>
</organism>
<evidence type="ECO:0000313" key="2">
    <source>
        <dbReference type="Proteomes" id="UP001151532"/>
    </source>
</evidence>
<reference evidence="1" key="1">
    <citation type="submission" date="2022-11" db="EMBL/GenBank/DDBJ databases">
        <authorList>
            <person name="Hyden B.L."/>
            <person name="Feng K."/>
            <person name="Yates T."/>
            <person name="Jawdy S."/>
            <person name="Smart L.B."/>
            <person name="Muchero W."/>
        </authorList>
    </citation>
    <scope>NUCLEOTIDE SEQUENCE</scope>
    <source>
        <tissue evidence="1">Shoot tip</tissue>
    </source>
</reference>
<proteinExistence type="predicted"/>
<evidence type="ECO:0000313" key="1">
    <source>
        <dbReference type="EMBL" id="KAJ6765523.1"/>
    </source>
</evidence>
<dbReference type="Proteomes" id="UP001151532">
    <property type="component" value="Chromosome 4"/>
</dbReference>
<dbReference type="EMBL" id="JAPFFK010000004">
    <property type="protein sequence ID" value="KAJ6765523.1"/>
    <property type="molecule type" value="Genomic_DNA"/>
</dbReference>
<name>A0A9Q1ABW1_SALPP</name>
<keyword evidence="2" id="KW-1185">Reference proteome</keyword>
<dbReference type="OrthoDB" id="827277at2759"/>
<sequence>MVGQELCPEQLNSPVAADDSLFTNTSSPIFVKLERFTYSQIDWLCYECILHLPSGNHSTRLQFNNFNAWIRKPTRNSHQGSDELVLSPSDANYTQGFSVFLSSNRQSKHNDAQFAEAYESECLESKNRFSKEPHHDSKVSRASYLCPLPIPSILSKTCGKSSPGNATNVQNTGRLGPFKGYSTALNSSRFLKPAQEHVSCSRG</sequence>
<gene>
    <name evidence="1" type="ORF">OIU79_021670</name>
</gene>
<reference evidence="1" key="2">
    <citation type="journal article" date="2023" name="Int. J. Mol. Sci.">
        <title>De Novo Assembly and Annotation of 11 Diverse Shrub Willow (Salix) Genomes Reveals Novel Gene Organization in Sex-Linked Regions.</title>
        <authorList>
            <person name="Hyden B."/>
            <person name="Feng K."/>
            <person name="Yates T.B."/>
            <person name="Jawdy S."/>
            <person name="Cereghino C."/>
            <person name="Smart L.B."/>
            <person name="Muchero W."/>
        </authorList>
    </citation>
    <scope>NUCLEOTIDE SEQUENCE</scope>
    <source>
        <tissue evidence="1">Shoot tip</tissue>
    </source>
</reference>